<evidence type="ECO:0000313" key="1">
    <source>
        <dbReference type="EMBL" id="KAJ3476017.1"/>
    </source>
</evidence>
<dbReference type="EMBL" id="JANAKD010001861">
    <property type="protein sequence ID" value="KAJ3476017.1"/>
    <property type="molecule type" value="Genomic_DNA"/>
</dbReference>
<gene>
    <name evidence="1" type="ORF">NLG97_g9267</name>
</gene>
<protein>
    <submittedName>
        <fullName evidence="1">Uncharacterized protein</fullName>
    </submittedName>
</protein>
<reference evidence="1" key="1">
    <citation type="submission" date="2022-07" db="EMBL/GenBank/DDBJ databases">
        <title>Genome Sequence of Lecanicillium saksenae.</title>
        <authorList>
            <person name="Buettner E."/>
        </authorList>
    </citation>
    <scope>NUCLEOTIDE SEQUENCE</scope>
    <source>
        <strain evidence="1">VT-O1</strain>
    </source>
</reference>
<evidence type="ECO:0000313" key="2">
    <source>
        <dbReference type="Proteomes" id="UP001148737"/>
    </source>
</evidence>
<comment type="caution">
    <text evidence="1">The sequence shown here is derived from an EMBL/GenBank/DDBJ whole genome shotgun (WGS) entry which is preliminary data.</text>
</comment>
<name>A0ACC1QHS7_9HYPO</name>
<proteinExistence type="predicted"/>
<dbReference type="Proteomes" id="UP001148737">
    <property type="component" value="Unassembled WGS sequence"/>
</dbReference>
<keyword evidence="2" id="KW-1185">Reference proteome</keyword>
<organism evidence="1 2">
    <name type="scientific">Lecanicillium saksenae</name>
    <dbReference type="NCBI Taxonomy" id="468837"/>
    <lineage>
        <taxon>Eukaryota</taxon>
        <taxon>Fungi</taxon>
        <taxon>Dikarya</taxon>
        <taxon>Ascomycota</taxon>
        <taxon>Pezizomycotina</taxon>
        <taxon>Sordariomycetes</taxon>
        <taxon>Hypocreomycetidae</taxon>
        <taxon>Hypocreales</taxon>
        <taxon>Cordycipitaceae</taxon>
        <taxon>Lecanicillium</taxon>
    </lineage>
</organism>
<accession>A0ACC1QHS7</accession>
<sequence length="105" mass="11615">MPSPADLTLRDAVVADLGAIAQIVASGPDAAANWTYPDWRDRVEETKPLHLRAFARVFAGRKNLVRVAQRGDGRVVGYCTWVKREKAGDEVTTVDMREAYDEKGV</sequence>